<sequence>MLISGLHTPESVYKGSPRRILPLQLHSNRHSLIIMKFSALTLSTVAVMALGVAAQASSNTSAPTSTGNGSAPAPSPTGNGTAAPPSGSNAAFALAAGSEGFVAAGVFAGLLAALV</sequence>
<comment type="caution">
    <text evidence="3">The sequence shown here is derived from an EMBL/GenBank/DDBJ whole genome shotgun (WGS) entry which is preliminary data.</text>
</comment>
<evidence type="ECO:0000313" key="4">
    <source>
        <dbReference type="Proteomes" id="UP000807353"/>
    </source>
</evidence>
<feature type="compositionally biased region" description="Polar residues" evidence="1">
    <location>
        <begin position="58"/>
        <end position="69"/>
    </location>
</feature>
<accession>A0A9P5Y3X8</accession>
<feature type="transmembrane region" description="Helical" evidence="2">
    <location>
        <begin position="33"/>
        <end position="54"/>
    </location>
</feature>
<evidence type="ECO:0000256" key="2">
    <source>
        <dbReference type="SAM" id="Phobius"/>
    </source>
</evidence>
<protein>
    <submittedName>
        <fullName evidence="3">Uncharacterized protein</fullName>
    </submittedName>
</protein>
<reference evidence="3" key="1">
    <citation type="submission" date="2020-11" db="EMBL/GenBank/DDBJ databases">
        <authorList>
            <consortium name="DOE Joint Genome Institute"/>
            <person name="Ahrendt S."/>
            <person name="Riley R."/>
            <person name="Andreopoulos W."/>
            <person name="Labutti K."/>
            <person name="Pangilinan J."/>
            <person name="Ruiz-Duenas F.J."/>
            <person name="Barrasa J.M."/>
            <person name="Sanchez-Garcia M."/>
            <person name="Camarero S."/>
            <person name="Miyauchi S."/>
            <person name="Serrano A."/>
            <person name="Linde D."/>
            <person name="Babiker R."/>
            <person name="Drula E."/>
            <person name="Ayuso-Fernandez I."/>
            <person name="Pacheco R."/>
            <person name="Padilla G."/>
            <person name="Ferreira P."/>
            <person name="Barriuso J."/>
            <person name="Kellner H."/>
            <person name="Castanera R."/>
            <person name="Alfaro M."/>
            <person name="Ramirez L."/>
            <person name="Pisabarro A.G."/>
            <person name="Kuo A."/>
            <person name="Tritt A."/>
            <person name="Lipzen A."/>
            <person name="He G."/>
            <person name="Yan M."/>
            <person name="Ng V."/>
            <person name="Cullen D."/>
            <person name="Martin F."/>
            <person name="Rosso M.-N."/>
            <person name="Henrissat B."/>
            <person name="Hibbett D."/>
            <person name="Martinez A.T."/>
            <person name="Grigoriev I.V."/>
        </authorList>
    </citation>
    <scope>NUCLEOTIDE SEQUENCE</scope>
    <source>
        <strain evidence="3">CBS 247.69</strain>
    </source>
</reference>
<evidence type="ECO:0000256" key="1">
    <source>
        <dbReference type="SAM" id="MobiDB-lite"/>
    </source>
</evidence>
<keyword evidence="4" id="KW-1185">Reference proteome</keyword>
<keyword evidence="2" id="KW-1133">Transmembrane helix</keyword>
<feature type="region of interest" description="Disordered" evidence="1">
    <location>
        <begin position="58"/>
        <end position="84"/>
    </location>
</feature>
<gene>
    <name evidence="3" type="ORF">BDZ94DRAFT_788311</name>
</gene>
<dbReference type="AlphaFoldDB" id="A0A9P5Y3X8"/>
<name>A0A9P5Y3X8_9AGAR</name>
<dbReference type="EMBL" id="MU150278">
    <property type="protein sequence ID" value="KAF9461820.1"/>
    <property type="molecule type" value="Genomic_DNA"/>
</dbReference>
<organism evidence="3 4">
    <name type="scientific">Collybia nuda</name>
    <dbReference type="NCBI Taxonomy" id="64659"/>
    <lineage>
        <taxon>Eukaryota</taxon>
        <taxon>Fungi</taxon>
        <taxon>Dikarya</taxon>
        <taxon>Basidiomycota</taxon>
        <taxon>Agaricomycotina</taxon>
        <taxon>Agaricomycetes</taxon>
        <taxon>Agaricomycetidae</taxon>
        <taxon>Agaricales</taxon>
        <taxon>Tricholomatineae</taxon>
        <taxon>Clitocybaceae</taxon>
        <taxon>Collybia</taxon>
    </lineage>
</organism>
<keyword evidence="2" id="KW-0812">Transmembrane</keyword>
<proteinExistence type="predicted"/>
<feature type="transmembrane region" description="Helical" evidence="2">
    <location>
        <begin position="90"/>
        <end position="114"/>
    </location>
</feature>
<dbReference type="Proteomes" id="UP000807353">
    <property type="component" value="Unassembled WGS sequence"/>
</dbReference>
<keyword evidence="2" id="KW-0472">Membrane</keyword>
<evidence type="ECO:0000313" key="3">
    <source>
        <dbReference type="EMBL" id="KAF9461820.1"/>
    </source>
</evidence>